<protein>
    <submittedName>
        <fullName evidence="3">Uncharacterized protein</fullName>
    </submittedName>
</protein>
<dbReference type="OrthoDB" id="5986349at2759"/>
<evidence type="ECO:0000256" key="2">
    <source>
        <dbReference type="SAM" id="MobiDB-lite"/>
    </source>
</evidence>
<accession>A0A2B4S371</accession>
<evidence type="ECO:0000256" key="1">
    <source>
        <dbReference type="SAM" id="Coils"/>
    </source>
</evidence>
<feature type="region of interest" description="Disordered" evidence="2">
    <location>
        <begin position="1"/>
        <end position="24"/>
    </location>
</feature>
<evidence type="ECO:0000313" key="4">
    <source>
        <dbReference type="Proteomes" id="UP000225706"/>
    </source>
</evidence>
<keyword evidence="4" id="KW-1185">Reference proteome</keyword>
<dbReference type="AlphaFoldDB" id="A0A2B4S371"/>
<reference evidence="4" key="1">
    <citation type="journal article" date="2017" name="bioRxiv">
        <title>Comparative analysis of the genomes of Stylophora pistillata and Acropora digitifera provides evidence for extensive differences between species of corals.</title>
        <authorList>
            <person name="Voolstra C.R."/>
            <person name="Li Y."/>
            <person name="Liew Y.J."/>
            <person name="Baumgarten S."/>
            <person name="Zoccola D."/>
            <person name="Flot J.-F."/>
            <person name="Tambutte S."/>
            <person name="Allemand D."/>
            <person name="Aranda M."/>
        </authorList>
    </citation>
    <scope>NUCLEOTIDE SEQUENCE [LARGE SCALE GENOMIC DNA]</scope>
</reference>
<dbReference type="Proteomes" id="UP000225706">
    <property type="component" value="Unassembled WGS sequence"/>
</dbReference>
<feature type="coiled-coil region" evidence="1">
    <location>
        <begin position="170"/>
        <end position="225"/>
    </location>
</feature>
<dbReference type="EMBL" id="LSMT01000158">
    <property type="protein sequence ID" value="PFX25154.1"/>
    <property type="molecule type" value="Genomic_DNA"/>
</dbReference>
<organism evidence="3 4">
    <name type="scientific">Stylophora pistillata</name>
    <name type="common">Smooth cauliflower coral</name>
    <dbReference type="NCBI Taxonomy" id="50429"/>
    <lineage>
        <taxon>Eukaryota</taxon>
        <taxon>Metazoa</taxon>
        <taxon>Cnidaria</taxon>
        <taxon>Anthozoa</taxon>
        <taxon>Hexacorallia</taxon>
        <taxon>Scleractinia</taxon>
        <taxon>Astrocoeniina</taxon>
        <taxon>Pocilloporidae</taxon>
        <taxon>Stylophora</taxon>
    </lineage>
</organism>
<evidence type="ECO:0000313" key="3">
    <source>
        <dbReference type="EMBL" id="PFX25154.1"/>
    </source>
</evidence>
<feature type="compositionally biased region" description="Low complexity" evidence="2">
    <location>
        <begin position="1"/>
        <end position="19"/>
    </location>
</feature>
<name>A0A2B4S371_STYPI</name>
<proteinExistence type="predicted"/>
<sequence>MAAMAGESTTASSGSSTSTGKRDKGKGWHWNFAAALCTNNWRNKDLTYYTLLRIGSSTDAALRASYMKLLKNDDINWKKAVISSQHWSKGKRENLYDLPDRVCNEQYVQNLEKSASKCAKLKAKKLVAAKRSLEFSSCEVKSKRRIIVKKEREKDKEINPVLNQASGKDESQYRLENEILRNQCEELASKLKEKDKEMERLKYQVEHLLDKEKKQENKINELTKEQFTYMMLKDKQDKFIYLTGLTTNEFDCLYECVEPFLHLIRYPDCKARRDRLQILTQAVAWFYSGTLEATLITVRSRFPSGTRGLAEAETRSRRPPYKVDYKRLERKKTLNRFVRTKHSAKQIKIKGGKVWKRGKIFDIPWFSLGLCAQEEKRWQLLRSSALQQILLMKVTLLVVQLHSDPPLLHSDPPVLHCLSQWIATPKGSPSPAPVETEKSTSDLEVVDAGEEQRTKEGYSLEKAHFGRFISPVPWNIYFTLNTNGVSVLSSSKKGYLWSVCLAINELPIEQRYSKKYLIPALLYCHKGTPNMHSLLIISFMEQPKVSLALGMLDRLPNLCLELTNRASIADEVKTMIRKLTVTERRINITHQFESSTAVGKVIEATLDPEALVPVNLLSEDMGLQALTGESRVKQCD</sequence>
<gene>
    <name evidence="3" type="ORF">AWC38_SpisGene10224</name>
</gene>
<keyword evidence="1" id="KW-0175">Coiled coil</keyword>
<comment type="caution">
    <text evidence="3">The sequence shown here is derived from an EMBL/GenBank/DDBJ whole genome shotgun (WGS) entry which is preliminary data.</text>
</comment>